<dbReference type="Proteomes" id="UP001236369">
    <property type="component" value="Unassembled WGS sequence"/>
</dbReference>
<evidence type="ECO:0000313" key="3">
    <source>
        <dbReference type="Proteomes" id="UP001236369"/>
    </source>
</evidence>
<sequence length="170" mass="18407">MPRYFIDLHDGIEAVRDTTGHELANLDAARVQAVRVLTGIAHAFSDEPGRQDFVAAIRDAEGAVRLRLRMSLDAGPIGDVHTASRDGNGSIATPYPVWVSSPLKLRCFLVAVEHRRRPAPVYAVLANSPDDALTAVASAVAPRSKLRMVGGLSKDLVRQLRLKPGDVRLI</sequence>
<organism evidence="2 3">
    <name type="scientific">Methylobacterium persicinum</name>
    <dbReference type="NCBI Taxonomy" id="374426"/>
    <lineage>
        <taxon>Bacteria</taxon>
        <taxon>Pseudomonadati</taxon>
        <taxon>Pseudomonadota</taxon>
        <taxon>Alphaproteobacteria</taxon>
        <taxon>Hyphomicrobiales</taxon>
        <taxon>Methylobacteriaceae</taxon>
        <taxon>Methylobacterium</taxon>
    </lineage>
</organism>
<dbReference type="EMBL" id="JAUSVV010000004">
    <property type="protein sequence ID" value="MDQ0442658.1"/>
    <property type="molecule type" value="Genomic_DNA"/>
</dbReference>
<evidence type="ECO:0000313" key="2">
    <source>
        <dbReference type="EMBL" id="MDQ0442658.1"/>
    </source>
</evidence>
<keyword evidence="3" id="KW-1185">Reference proteome</keyword>
<name>A0ABU0HK07_9HYPH</name>
<evidence type="ECO:0000259" key="1">
    <source>
        <dbReference type="Pfam" id="PF21834"/>
    </source>
</evidence>
<comment type="caution">
    <text evidence="2">The sequence shown here is derived from an EMBL/GenBank/DDBJ whole genome shotgun (WGS) entry which is preliminary data.</text>
</comment>
<accession>A0ABU0HK07</accession>
<reference evidence="2 3" key="1">
    <citation type="submission" date="2023-07" db="EMBL/GenBank/DDBJ databases">
        <title>Genomic Encyclopedia of Type Strains, Phase IV (KMG-IV): sequencing the most valuable type-strain genomes for metagenomic binning, comparative biology and taxonomic classification.</title>
        <authorList>
            <person name="Goeker M."/>
        </authorList>
    </citation>
    <scope>NUCLEOTIDE SEQUENCE [LARGE SCALE GENOMIC DNA]</scope>
    <source>
        <strain evidence="2 3">DSM 19562</strain>
    </source>
</reference>
<protein>
    <recommendedName>
        <fullName evidence="1">DUF6894 domain-containing protein</fullName>
    </recommendedName>
</protein>
<feature type="domain" description="DUF6894" evidence="1">
    <location>
        <begin position="3"/>
        <end position="70"/>
    </location>
</feature>
<proteinExistence type="predicted"/>
<dbReference type="Pfam" id="PF21834">
    <property type="entry name" value="DUF6894"/>
    <property type="match status" value="1"/>
</dbReference>
<gene>
    <name evidence="2" type="ORF">QO016_002155</name>
</gene>
<dbReference type="RefSeq" id="WP_238247995.1">
    <property type="nucleotide sequence ID" value="NZ_BPQX01000014.1"/>
</dbReference>
<dbReference type="InterPro" id="IPR054189">
    <property type="entry name" value="DUF6894"/>
</dbReference>